<evidence type="ECO:0000313" key="2">
    <source>
        <dbReference type="EMBL" id="MCP2169023.1"/>
    </source>
</evidence>
<dbReference type="Pfam" id="PF20138">
    <property type="entry name" value="DUF6528"/>
    <property type="match status" value="1"/>
</dbReference>
<accession>A0AAE3GK29</accession>
<dbReference type="InterPro" id="IPR045383">
    <property type="entry name" value="DUF6528"/>
</dbReference>
<organism evidence="2 3">
    <name type="scientific">Goodfellowiella coeruleoviolacea</name>
    <dbReference type="NCBI Taxonomy" id="334858"/>
    <lineage>
        <taxon>Bacteria</taxon>
        <taxon>Bacillati</taxon>
        <taxon>Actinomycetota</taxon>
        <taxon>Actinomycetes</taxon>
        <taxon>Pseudonocardiales</taxon>
        <taxon>Pseudonocardiaceae</taxon>
        <taxon>Goodfellowiella</taxon>
    </lineage>
</organism>
<feature type="chain" id="PRO_5042044755" evidence="1">
    <location>
        <begin position="27"/>
        <end position="333"/>
    </location>
</feature>
<keyword evidence="3" id="KW-1185">Reference proteome</keyword>
<feature type="signal peptide" evidence="1">
    <location>
        <begin position="1"/>
        <end position="26"/>
    </location>
</feature>
<reference evidence="2" key="1">
    <citation type="submission" date="2022-06" db="EMBL/GenBank/DDBJ databases">
        <title>Genomic Encyclopedia of Archaeal and Bacterial Type Strains, Phase II (KMG-II): from individual species to whole genera.</title>
        <authorList>
            <person name="Goeker M."/>
        </authorList>
    </citation>
    <scope>NUCLEOTIDE SEQUENCE</scope>
    <source>
        <strain evidence="2">DSM 43935</strain>
    </source>
</reference>
<dbReference type="Proteomes" id="UP001206128">
    <property type="component" value="Unassembled WGS sequence"/>
</dbReference>
<evidence type="ECO:0000313" key="3">
    <source>
        <dbReference type="Proteomes" id="UP001206128"/>
    </source>
</evidence>
<sequence>MKHRFLVRLGLLAAGVMALASPVAGASPAERQPVSASHASFSWVVGTDQSNGGRIAVFDQRVADWSADDSALRWSWRPSAANGFADAQPGWSNPSEARLRTDRAGRPVLLTAASGGLLAMVDYPSGRKRWAVNAGGPANPHAVELLPNGNVAAAASTGGWVRVYTASQGPDSANYVEFPLKTAHGVLWDPLGGLLWTIGHDHLVALRVGGTAAAPTLTEVRRVALPSADGHDLQPVYGDPNRLWITTGSGVYQYRKLSNSFSTGFRGADRINRPAVKAVGNNPVTGQVLETTPKQGCRTTWCTDTVDLFQPAGQRTRTGAEFYKARWWTPRYQ</sequence>
<dbReference type="InterPro" id="IPR011047">
    <property type="entry name" value="Quinoprotein_ADH-like_sf"/>
</dbReference>
<gene>
    <name evidence="2" type="ORF">LX83_005903</name>
</gene>
<dbReference type="SUPFAM" id="SSF50998">
    <property type="entry name" value="Quinoprotein alcohol dehydrogenase-like"/>
    <property type="match status" value="1"/>
</dbReference>
<comment type="caution">
    <text evidence="2">The sequence shown here is derived from an EMBL/GenBank/DDBJ whole genome shotgun (WGS) entry which is preliminary data.</text>
</comment>
<proteinExistence type="predicted"/>
<keyword evidence="1" id="KW-0732">Signal</keyword>
<dbReference type="AlphaFoldDB" id="A0AAE3GK29"/>
<dbReference type="RefSeq" id="WP_253777375.1">
    <property type="nucleotide sequence ID" value="NZ_JAMTCK010000016.1"/>
</dbReference>
<name>A0AAE3GK29_9PSEU</name>
<dbReference type="EMBL" id="JAMTCK010000016">
    <property type="protein sequence ID" value="MCP2169023.1"/>
    <property type="molecule type" value="Genomic_DNA"/>
</dbReference>
<protein>
    <submittedName>
        <fullName evidence="2">Uncharacterized protein</fullName>
    </submittedName>
</protein>
<evidence type="ECO:0000256" key="1">
    <source>
        <dbReference type="SAM" id="SignalP"/>
    </source>
</evidence>